<reference evidence="2" key="1">
    <citation type="submission" date="2021-01" db="EMBL/GenBank/DDBJ databases">
        <title>Whole genome shotgun sequence of Actinoplanes tereljensis NBRC 105297.</title>
        <authorList>
            <person name="Komaki H."/>
            <person name="Tamura T."/>
        </authorList>
    </citation>
    <scope>NUCLEOTIDE SEQUENCE</scope>
    <source>
        <strain evidence="2">NBRC 105297</strain>
    </source>
</reference>
<gene>
    <name evidence="2" type="ORF">Ate02nite_38560</name>
</gene>
<evidence type="ECO:0000259" key="1">
    <source>
        <dbReference type="Pfam" id="PF21831"/>
    </source>
</evidence>
<dbReference type="InterPro" id="IPR054186">
    <property type="entry name" value="DUF6891"/>
</dbReference>
<accession>A0A919TT01</accession>
<organism evidence="2 3">
    <name type="scientific">Paractinoplanes tereljensis</name>
    <dbReference type="NCBI Taxonomy" id="571912"/>
    <lineage>
        <taxon>Bacteria</taxon>
        <taxon>Bacillati</taxon>
        <taxon>Actinomycetota</taxon>
        <taxon>Actinomycetes</taxon>
        <taxon>Micromonosporales</taxon>
        <taxon>Micromonosporaceae</taxon>
        <taxon>Paractinoplanes</taxon>
    </lineage>
</organism>
<dbReference type="AlphaFoldDB" id="A0A919TT01"/>
<dbReference type="EMBL" id="BOMY01000025">
    <property type="protein sequence ID" value="GIF21126.1"/>
    <property type="molecule type" value="Genomic_DNA"/>
</dbReference>
<evidence type="ECO:0000313" key="2">
    <source>
        <dbReference type="EMBL" id="GIF21126.1"/>
    </source>
</evidence>
<feature type="domain" description="DUF6891" evidence="1">
    <location>
        <begin position="3"/>
        <end position="160"/>
    </location>
</feature>
<evidence type="ECO:0000313" key="3">
    <source>
        <dbReference type="Proteomes" id="UP000623608"/>
    </source>
</evidence>
<dbReference type="Pfam" id="PF21831">
    <property type="entry name" value="DUF6891"/>
    <property type="match status" value="1"/>
</dbReference>
<name>A0A919TT01_9ACTN</name>
<sequence length="376" mass="41177">MIVSGVAEYLHGQGDVADLYSLAWEIVPRELAAHLDAQAGWPARTDSDRLTDAFRALDLAGIVAREDFACCQSCGNSEIGDEAGTGEPARGYVFYHGQDAERAAQGGTLWLAYGSFDKKIGEAQIGDEVVAALRGEGLEVDWTGDPLERVHVRLRWAKRRHGRMAAFPVSAELGRTAEVRFAPDRNMVFPPMSLGALAALELPWLPDDTSVRVDDGERTVTIRRERHRLISDDGREAGRFEGLRLLDSEDEGAEDEGAEDEGAVPSETGLIEVTYQCMPTGPQQVAGQPMSLPEILAVVRRLPTRTNSWLAAVHDAGIVQMRWEDGRLWLESPLVTESASVGKYASLDDAERVLTILATENRNAIRELDGVTTKAW</sequence>
<proteinExistence type="predicted"/>
<protein>
    <recommendedName>
        <fullName evidence="1">DUF6891 domain-containing protein</fullName>
    </recommendedName>
</protein>
<keyword evidence="3" id="KW-1185">Reference proteome</keyword>
<comment type="caution">
    <text evidence="2">The sequence shown here is derived from an EMBL/GenBank/DDBJ whole genome shotgun (WGS) entry which is preliminary data.</text>
</comment>
<dbReference type="Proteomes" id="UP000623608">
    <property type="component" value="Unassembled WGS sequence"/>
</dbReference>